<keyword evidence="7" id="KW-0233">DNA recombination</keyword>
<accession>A0A5J6VK52</accession>
<dbReference type="GO" id="GO:0000287">
    <property type="term" value="F:magnesium ion binding"/>
    <property type="evidence" value="ECO:0007669"/>
    <property type="project" value="InterPro"/>
</dbReference>
<dbReference type="SUPFAM" id="SSF53098">
    <property type="entry name" value="Ribonuclease H-like"/>
    <property type="match status" value="1"/>
</dbReference>
<dbReference type="InterPro" id="IPR006932">
    <property type="entry name" value="HJ-resolvase_A22"/>
</dbReference>
<evidence type="ECO:0000256" key="6">
    <source>
        <dbReference type="ARBA" id="ARBA00022842"/>
    </source>
</evidence>
<keyword evidence="3" id="KW-0540">Nuclease</keyword>
<keyword evidence="5" id="KW-0378">Hydrolase</keyword>
<dbReference type="GO" id="GO:0000400">
    <property type="term" value="F:four-way junction DNA binding"/>
    <property type="evidence" value="ECO:0007669"/>
    <property type="project" value="InterPro"/>
</dbReference>
<dbReference type="GO" id="GO:0006310">
    <property type="term" value="P:DNA recombination"/>
    <property type="evidence" value="ECO:0007669"/>
    <property type="project" value="UniProtKB-KW"/>
</dbReference>
<name>A0A5J6VK52_9VIRU</name>
<dbReference type="GO" id="GO:0004518">
    <property type="term" value="F:nuclease activity"/>
    <property type="evidence" value="ECO:0007669"/>
    <property type="project" value="UniProtKB-KW"/>
</dbReference>
<evidence type="ECO:0000256" key="1">
    <source>
        <dbReference type="ARBA" id="ARBA00001946"/>
    </source>
</evidence>
<keyword evidence="4" id="KW-0227">DNA damage</keyword>
<comment type="similarity">
    <text evidence="2">Belongs to the RuvC family. Poxviruses-type subfamily.</text>
</comment>
<comment type="cofactor">
    <cofactor evidence="1">
        <name>Mg(2+)</name>
        <dbReference type="ChEBI" id="CHEBI:18420"/>
    </cofactor>
</comment>
<dbReference type="GO" id="GO:0006281">
    <property type="term" value="P:DNA repair"/>
    <property type="evidence" value="ECO:0007669"/>
    <property type="project" value="UniProtKB-KW"/>
</dbReference>
<evidence type="ECO:0000256" key="7">
    <source>
        <dbReference type="ARBA" id="ARBA00023172"/>
    </source>
</evidence>
<dbReference type="EMBL" id="MN448282">
    <property type="protein sequence ID" value="QFG74168.1"/>
    <property type="molecule type" value="Genomic_DNA"/>
</dbReference>
<sequence>MKVLSWDVGIVNLAYCLFSTRSSPPHIIEWKKIDLFNEIHKTCIVCGKPSKYISKENSTDVWCALHREHHNCKKLKTLTAKTISSQDLKIILIRYLERMKHLLKVDVVLIENQPSLKNPKMKSLSNTLFDYYYIRGKLDAKSIRKIKYVSPMRKNTLIGNSKRIKKQSVEYVQNLYKGTKYLKMIRIYKKKDDLCDAFIQGYHWISTL</sequence>
<evidence type="ECO:0000256" key="2">
    <source>
        <dbReference type="ARBA" id="ARBA00008810"/>
    </source>
</evidence>
<dbReference type="Gene3D" id="3.30.420.10">
    <property type="entry name" value="Ribonuclease H-like superfamily/Ribonuclease H"/>
    <property type="match status" value="1"/>
</dbReference>
<evidence type="ECO:0000313" key="9">
    <source>
        <dbReference type="EMBL" id="QFG74168.1"/>
    </source>
</evidence>
<keyword evidence="6" id="KW-0460">Magnesium</keyword>
<dbReference type="InterPro" id="IPR012337">
    <property type="entry name" value="RNaseH-like_sf"/>
</dbReference>
<reference evidence="9" key="1">
    <citation type="journal article" date="2019" name="Philos. Trans. R. Soc. Lond., B, Biol. Sci.">
        <title>Targeted metagenomic recovery of four divergent viruses reveals shared and distinctive characteristics of giant viruses of marine eukaryotes.</title>
        <authorList>
            <person name="Needham D.M."/>
            <person name="Poirier C."/>
            <person name="Hehenberger E."/>
            <person name="Jimenez V."/>
            <person name="Swalwell J.E."/>
            <person name="Santoro A.E."/>
            <person name="Worden A.Z."/>
        </authorList>
    </citation>
    <scope>NUCLEOTIDE SEQUENCE</scope>
    <source>
        <strain evidence="9">OPacV-662</strain>
    </source>
</reference>
<dbReference type="InterPro" id="IPR036397">
    <property type="entry name" value="RNaseH_sf"/>
</dbReference>
<evidence type="ECO:0000256" key="3">
    <source>
        <dbReference type="ARBA" id="ARBA00022722"/>
    </source>
</evidence>
<proteinExistence type="inferred from homology"/>
<evidence type="ECO:0000256" key="4">
    <source>
        <dbReference type="ARBA" id="ARBA00022763"/>
    </source>
</evidence>
<dbReference type="Pfam" id="PF04848">
    <property type="entry name" value="Pox_A22"/>
    <property type="match status" value="1"/>
</dbReference>
<organism evidence="9">
    <name type="scientific">Megaviridae environmental sample</name>
    <dbReference type="NCBI Taxonomy" id="1737588"/>
    <lineage>
        <taxon>Viruses</taxon>
        <taxon>Varidnaviria</taxon>
        <taxon>Bamfordvirae</taxon>
        <taxon>Nucleocytoviricota</taxon>
        <taxon>Megaviricetes</taxon>
        <taxon>Imitervirales</taxon>
        <taxon>Mimiviridae</taxon>
        <taxon>environmental samples</taxon>
    </lineage>
</organism>
<keyword evidence="8" id="KW-0234">DNA repair</keyword>
<evidence type="ECO:0000256" key="8">
    <source>
        <dbReference type="ARBA" id="ARBA00023204"/>
    </source>
</evidence>
<evidence type="ECO:0000256" key="5">
    <source>
        <dbReference type="ARBA" id="ARBA00022801"/>
    </source>
</evidence>
<protein>
    <submittedName>
        <fullName evidence="9">Uncharacterized protein</fullName>
    </submittedName>
</protein>
<dbReference type="GO" id="GO:0016788">
    <property type="term" value="F:hydrolase activity, acting on ester bonds"/>
    <property type="evidence" value="ECO:0007669"/>
    <property type="project" value="InterPro"/>
</dbReference>